<sequence length="590" mass="67805">MTKWGGPRYMYSHYRDALSICREYGNPQYFITFTCNVNRPDIRRYMIHHTQTDAHSRVDIISHVFHIKVRALINFLKEDKTFGAVTAHLYTIEYQKRGLPHYHTLLWVCNSDKIQEATNITRFISAEIPDPVNEPLLYQTITTSMIHGPCGFLNIKCPCMKDGKCSKRYPKPFSYSTVIDKQGYAHYRRNTLARHTLQNGIEIDNGYVVPYNKRLCNRFNTHINVEYCGWNMMIKYLFKYVSKGMEREKFVIKKDVSRDGTTTSSQEIVVDEIRSFIGDVVHNVSFGSSLLLGWFENNKWDKGGLDLTYGTYPSKYITLHAIGRIAFVHPSDGELFYLRMLLFHQKGCKSYEDVRTIYNKLHPNFHSTCDALGLIGDDKEWLLAFTQASDWATSANPISLWETGWRAMSDDILYNLKKHSPNTKLCISDVHLQQGRKSFSLMHSINSVTDFNLPLPSDHDEIFFQNRLLLEETSYNRQELSNQHKLMVSCLNSEQLNIYNLVVFVKNGGKHVLFFIYGHGGTGKTFLWTTLLSYFHSIGKIALAVATSSIASLLLPSGRTAHSRCNIPIDFSNKSACGIKKKTFLAALFK</sequence>
<comment type="cofactor">
    <cofactor evidence="1">
        <name>Mg(2+)</name>
        <dbReference type="ChEBI" id="CHEBI:18420"/>
    </cofactor>
</comment>
<dbReference type="PANTHER" id="PTHR10492">
    <property type="match status" value="1"/>
</dbReference>
<dbReference type="GO" id="GO:0006310">
    <property type="term" value="P:DNA recombination"/>
    <property type="evidence" value="ECO:0007669"/>
    <property type="project" value="UniProtKB-KW"/>
</dbReference>
<evidence type="ECO:0000313" key="5">
    <source>
        <dbReference type="Proteomes" id="UP000235145"/>
    </source>
</evidence>
<keyword evidence="1" id="KW-0547">Nucleotide-binding</keyword>
<evidence type="ECO:0000259" key="2">
    <source>
        <dbReference type="Pfam" id="PF05970"/>
    </source>
</evidence>
<dbReference type="Gene3D" id="3.40.50.300">
    <property type="entry name" value="P-loop containing nucleotide triphosphate hydrolases"/>
    <property type="match status" value="1"/>
</dbReference>
<keyword evidence="1" id="KW-0347">Helicase</keyword>
<dbReference type="GO" id="GO:0006281">
    <property type="term" value="P:DNA repair"/>
    <property type="evidence" value="ECO:0007669"/>
    <property type="project" value="UniProtKB-KW"/>
</dbReference>
<dbReference type="GO" id="GO:0043139">
    <property type="term" value="F:5'-3' DNA helicase activity"/>
    <property type="evidence" value="ECO:0007669"/>
    <property type="project" value="UniProtKB-EC"/>
</dbReference>
<dbReference type="AlphaFoldDB" id="A0A9R1VGG8"/>
<feature type="domain" description="Helitron helicase-like" evidence="3">
    <location>
        <begin position="5"/>
        <end position="106"/>
    </location>
</feature>
<dbReference type="InterPro" id="IPR010285">
    <property type="entry name" value="DNA_helicase_pif1-like_DEAD"/>
</dbReference>
<gene>
    <name evidence="4" type="ORF">LSAT_V11C500286960</name>
</gene>
<dbReference type="PANTHER" id="PTHR10492:SF96">
    <property type="entry name" value="ATP-DEPENDENT DNA HELICASE"/>
    <property type="match status" value="1"/>
</dbReference>
<dbReference type="InterPro" id="IPR025476">
    <property type="entry name" value="Helitron_helicase-like"/>
</dbReference>
<accession>A0A9R1VGG8</accession>
<keyword evidence="1" id="KW-0227">DNA damage</keyword>
<evidence type="ECO:0000259" key="3">
    <source>
        <dbReference type="Pfam" id="PF14214"/>
    </source>
</evidence>
<dbReference type="Proteomes" id="UP000235145">
    <property type="component" value="Unassembled WGS sequence"/>
</dbReference>
<keyword evidence="1" id="KW-0234">DNA repair</keyword>
<comment type="catalytic activity">
    <reaction evidence="1">
        <text>ATP + H2O = ADP + phosphate + H(+)</text>
        <dbReference type="Rhea" id="RHEA:13065"/>
        <dbReference type="ChEBI" id="CHEBI:15377"/>
        <dbReference type="ChEBI" id="CHEBI:15378"/>
        <dbReference type="ChEBI" id="CHEBI:30616"/>
        <dbReference type="ChEBI" id="CHEBI:43474"/>
        <dbReference type="ChEBI" id="CHEBI:456216"/>
        <dbReference type="EC" id="5.6.2.3"/>
    </reaction>
</comment>
<dbReference type="EMBL" id="NBSK02000005">
    <property type="protein sequence ID" value="KAJ0204558.1"/>
    <property type="molecule type" value="Genomic_DNA"/>
</dbReference>
<evidence type="ECO:0000256" key="1">
    <source>
        <dbReference type="RuleBase" id="RU363044"/>
    </source>
</evidence>
<proteinExistence type="inferred from homology"/>
<dbReference type="GO" id="GO:0005524">
    <property type="term" value="F:ATP binding"/>
    <property type="evidence" value="ECO:0007669"/>
    <property type="project" value="UniProtKB-KW"/>
</dbReference>
<dbReference type="Pfam" id="PF05970">
    <property type="entry name" value="PIF1"/>
    <property type="match status" value="1"/>
</dbReference>
<dbReference type="InterPro" id="IPR027417">
    <property type="entry name" value="P-loop_NTPase"/>
</dbReference>
<evidence type="ECO:0000313" key="4">
    <source>
        <dbReference type="EMBL" id="KAJ0204558.1"/>
    </source>
</evidence>
<comment type="similarity">
    <text evidence="1">Belongs to the helicase family.</text>
</comment>
<organism evidence="4 5">
    <name type="scientific">Lactuca sativa</name>
    <name type="common">Garden lettuce</name>
    <dbReference type="NCBI Taxonomy" id="4236"/>
    <lineage>
        <taxon>Eukaryota</taxon>
        <taxon>Viridiplantae</taxon>
        <taxon>Streptophyta</taxon>
        <taxon>Embryophyta</taxon>
        <taxon>Tracheophyta</taxon>
        <taxon>Spermatophyta</taxon>
        <taxon>Magnoliopsida</taxon>
        <taxon>eudicotyledons</taxon>
        <taxon>Gunneridae</taxon>
        <taxon>Pentapetalae</taxon>
        <taxon>asterids</taxon>
        <taxon>campanulids</taxon>
        <taxon>Asterales</taxon>
        <taxon>Asteraceae</taxon>
        <taxon>Cichorioideae</taxon>
        <taxon>Cichorieae</taxon>
        <taxon>Lactucinae</taxon>
        <taxon>Lactuca</taxon>
    </lineage>
</organism>
<keyword evidence="1" id="KW-0233">DNA recombination</keyword>
<feature type="domain" description="DNA helicase Pif1-like DEAD-box helicase" evidence="2">
    <location>
        <begin position="490"/>
        <end position="589"/>
    </location>
</feature>
<protein>
    <recommendedName>
        <fullName evidence="1">ATP-dependent DNA helicase</fullName>
        <ecNumber evidence="1">5.6.2.3</ecNumber>
    </recommendedName>
</protein>
<keyword evidence="1" id="KW-0067">ATP-binding</keyword>
<dbReference type="SUPFAM" id="SSF52540">
    <property type="entry name" value="P-loop containing nucleoside triphosphate hydrolases"/>
    <property type="match status" value="1"/>
</dbReference>
<keyword evidence="5" id="KW-1185">Reference proteome</keyword>
<dbReference type="GO" id="GO:0016787">
    <property type="term" value="F:hydrolase activity"/>
    <property type="evidence" value="ECO:0007669"/>
    <property type="project" value="UniProtKB-KW"/>
</dbReference>
<dbReference type="GO" id="GO:0000723">
    <property type="term" value="P:telomere maintenance"/>
    <property type="evidence" value="ECO:0007669"/>
    <property type="project" value="InterPro"/>
</dbReference>
<comment type="caution">
    <text evidence="4">The sequence shown here is derived from an EMBL/GenBank/DDBJ whole genome shotgun (WGS) entry which is preliminary data.</text>
</comment>
<name>A0A9R1VGG8_LACSA</name>
<dbReference type="EC" id="5.6.2.3" evidence="1"/>
<dbReference type="Pfam" id="PF14214">
    <property type="entry name" value="Helitron_like_N"/>
    <property type="match status" value="1"/>
</dbReference>
<keyword evidence="1" id="KW-0378">Hydrolase</keyword>
<reference evidence="4 5" key="1">
    <citation type="journal article" date="2017" name="Nat. Commun.">
        <title>Genome assembly with in vitro proximity ligation data and whole-genome triplication in lettuce.</title>
        <authorList>
            <person name="Reyes-Chin-Wo S."/>
            <person name="Wang Z."/>
            <person name="Yang X."/>
            <person name="Kozik A."/>
            <person name="Arikit S."/>
            <person name="Song C."/>
            <person name="Xia L."/>
            <person name="Froenicke L."/>
            <person name="Lavelle D.O."/>
            <person name="Truco M.J."/>
            <person name="Xia R."/>
            <person name="Zhu S."/>
            <person name="Xu C."/>
            <person name="Xu H."/>
            <person name="Xu X."/>
            <person name="Cox K."/>
            <person name="Korf I."/>
            <person name="Meyers B.C."/>
            <person name="Michelmore R.W."/>
        </authorList>
    </citation>
    <scope>NUCLEOTIDE SEQUENCE [LARGE SCALE GENOMIC DNA]</scope>
    <source>
        <strain evidence="5">cv. Salinas</strain>
        <tissue evidence="4">Seedlings</tissue>
    </source>
</reference>